<evidence type="ECO:0000256" key="1">
    <source>
        <dbReference type="SAM" id="MobiDB-lite"/>
    </source>
</evidence>
<protein>
    <submittedName>
        <fullName evidence="2">Uncharacterized protein</fullName>
    </submittedName>
</protein>
<name>A0ABD0LSU0_9CAEN</name>
<keyword evidence="3" id="KW-1185">Reference proteome</keyword>
<sequence>MFRNQSAKPARPSAPPGRVAGNRPRRDLIWVPQPGGCSRQRGQRAVRETLSPFTLEREPGARLARAKSGTGQPVHIMCP</sequence>
<evidence type="ECO:0000313" key="2">
    <source>
        <dbReference type="EMBL" id="KAK7502216.1"/>
    </source>
</evidence>
<reference evidence="2 3" key="1">
    <citation type="journal article" date="2023" name="Sci. Data">
        <title>Genome assembly of the Korean intertidal mud-creeper Batillaria attramentaria.</title>
        <authorList>
            <person name="Patra A.K."/>
            <person name="Ho P.T."/>
            <person name="Jun S."/>
            <person name="Lee S.J."/>
            <person name="Kim Y."/>
            <person name="Won Y.J."/>
        </authorList>
    </citation>
    <scope>NUCLEOTIDE SEQUENCE [LARGE SCALE GENOMIC DNA]</scope>
    <source>
        <strain evidence="2">Wonlab-2016</strain>
    </source>
</reference>
<accession>A0ABD0LSU0</accession>
<feature type="region of interest" description="Disordered" evidence="1">
    <location>
        <begin position="1"/>
        <end position="44"/>
    </location>
</feature>
<evidence type="ECO:0000313" key="3">
    <source>
        <dbReference type="Proteomes" id="UP001519460"/>
    </source>
</evidence>
<proteinExistence type="predicted"/>
<gene>
    <name evidence="2" type="ORF">BaRGS_00006580</name>
</gene>
<organism evidence="2 3">
    <name type="scientific">Batillaria attramentaria</name>
    <dbReference type="NCBI Taxonomy" id="370345"/>
    <lineage>
        <taxon>Eukaryota</taxon>
        <taxon>Metazoa</taxon>
        <taxon>Spiralia</taxon>
        <taxon>Lophotrochozoa</taxon>
        <taxon>Mollusca</taxon>
        <taxon>Gastropoda</taxon>
        <taxon>Caenogastropoda</taxon>
        <taxon>Sorbeoconcha</taxon>
        <taxon>Cerithioidea</taxon>
        <taxon>Batillariidae</taxon>
        <taxon>Batillaria</taxon>
    </lineage>
</organism>
<comment type="caution">
    <text evidence="2">The sequence shown here is derived from an EMBL/GenBank/DDBJ whole genome shotgun (WGS) entry which is preliminary data.</text>
</comment>
<dbReference type="AlphaFoldDB" id="A0ABD0LSU0"/>
<dbReference type="EMBL" id="JACVVK020000027">
    <property type="protein sequence ID" value="KAK7502216.1"/>
    <property type="molecule type" value="Genomic_DNA"/>
</dbReference>
<dbReference type="Proteomes" id="UP001519460">
    <property type="component" value="Unassembled WGS sequence"/>
</dbReference>